<dbReference type="EMBL" id="NEXV01000600">
    <property type="protein sequence ID" value="PIG80690.1"/>
    <property type="molecule type" value="Genomic_DNA"/>
</dbReference>
<reference evidence="2 3" key="1">
    <citation type="submission" date="2017-05" db="EMBL/GenBank/DDBJ databases">
        <title>Genome sequence for an aflatoxigenic pathogen of Argentinian peanut, Aspergillus arachidicola.</title>
        <authorList>
            <person name="Moore G."/>
            <person name="Beltz S.B."/>
            <person name="Mack B.M."/>
        </authorList>
    </citation>
    <scope>NUCLEOTIDE SEQUENCE [LARGE SCALE GENOMIC DNA]</scope>
    <source>
        <strain evidence="2 3">CBS 117610</strain>
    </source>
</reference>
<sequence>MPALTREFRTEQDPDINDNQDLPVQNSVCFGHYPLNLDMPTNRAPMPSLTPELRTEWNDGIGYNQDLPIQDNIPFGNYPLDLEVDPILEFVNLSPHPEPTMDIPGHTPSAEISHSPLHDSPQRSPFKPVEQSRVTASVSPPSSPLEKVKTKLSKRYHKGLEIMYEKGIEETGQINTDKIAHSIHASYSIIRSDLEIFTENILHTWLEKGLWPQTAPSASDELWNQCSIDMMQLEIEQDPETKAIMRRVAQIRMYYWHEEEKKKIEKSPNFSKADSEKSLHVRASDAFFRYYSTIWDKTDDKSREIAREKFDIEIETGKKWCELVHYLSEGVLVTCGKRMDAEM</sequence>
<proteinExistence type="predicted"/>
<feature type="region of interest" description="Disordered" evidence="1">
    <location>
        <begin position="1"/>
        <end position="23"/>
    </location>
</feature>
<organism evidence="2 3">
    <name type="scientific">Aspergillus arachidicola</name>
    <dbReference type="NCBI Taxonomy" id="656916"/>
    <lineage>
        <taxon>Eukaryota</taxon>
        <taxon>Fungi</taxon>
        <taxon>Dikarya</taxon>
        <taxon>Ascomycota</taxon>
        <taxon>Pezizomycotina</taxon>
        <taxon>Eurotiomycetes</taxon>
        <taxon>Eurotiomycetidae</taxon>
        <taxon>Eurotiales</taxon>
        <taxon>Aspergillaceae</taxon>
        <taxon>Aspergillus</taxon>
        <taxon>Aspergillus subgen. Circumdati</taxon>
    </lineage>
</organism>
<dbReference type="AlphaFoldDB" id="A0A2G7FJ74"/>
<evidence type="ECO:0000313" key="3">
    <source>
        <dbReference type="Proteomes" id="UP000231358"/>
    </source>
</evidence>
<dbReference type="Proteomes" id="UP000231358">
    <property type="component" value="Unassembled WGS sequence"/>
</dbReference>
<evidence type="ECO:0000256" key="1">
    <source>
        <dbReference type="SAM" id="MobiDB-lite"/>
    </source>
</evidence>
<feature type="region of interest" description="Disordered" evidence="1">
    <location>
        <begin position="96"/>
        <end position="149"/>
    </location>
</feature>
<comment type="caution">
    <text evidence="2">The sequence shown here is derived from an EMBL/GenBank/DDBJ whole genome shotgun (WGS) entry which is preliminary data.</text>
</comment>
<name>A0A2G7FJ74_9EURO</name>
<protein>
    <submittedName>
        <fullName evidence="2">Uncharacterized protein</fullName>
    </submittedName>
</protein>
<keyword evidence="3" id="KW-1185">Reference proteome</keyword>
<feature type="compositionally biased region" description="Basic and acidic residues" evidence="1">
    <location>
        <begin position="1"/>
        <end position="12"/>
    </location>
</feature>
<evidence type="ECO:0000313" key="2">
    <source>
        <dbReference type="EMBL" id="PIG80690.1"/>
    </source>
</evidence>
<gene>
    <name evidence="2" type="ORF">AARAC_012014</name>
</gene>
<accession>A0A2G7FJ74</accession>